<evidence type="ECO:0000313" key="2">
    <source>
        <dbReference type="EMBL" id="KAJ3033617.1"/>
    </source>
</evidence>
<dbReference type="AlphaFoldDB" id="A0AAD5S2Q1"/>
<proteinExistence type="predicted"/>
<dbReference type="EMBL" id="JADGJD010002264">
    <property type="protein sequence ID" value="KAJ3033617.1"/>
    <property type="molecule type" value="Genomic_DNA"/>
</dbReference>
<dbReference type="Proteomes" id="UP001212841">
    <property type="component" value="Unassembled WGS sequence"/>
</dbReference>
<feature type="region of interest" description="Disordered" evidence="1">
    <location>
        <begin position="1"/>
        <end position="74"/>
    </location>
</feature>
<keyword evidence="3" id="KW-1185">Reference proteome</keyword>
<sequence>MPGQSRGENAVSADVGDVGEDGDIEEAGEGTGDAGESRDAGNASEGVASEDAVEVHQGARPEASGDAWKGEPSDNLPVPGVFKFGFSGVWHFEIGEIISSIGGYRINSKKHHDPDKMPFVEGWRTLSAPHHFRGLCS</sequence>
<accession>A0AAD5S2Q1</accession>
<gene>
    <name evidence="2" type="ORF">HK097_004786</name>
</gene>
<name>A0AAD5S2Q1_9FUNG</name>
<feature type="compositionally biased region" description="Acidic residues" evidence="1">
    <location>
        <begin position="17"/>
        <end position="28"/>
    </location>
</feature>
<organism evidence="2 3">
    <name type="scientific">Rhizophlyctis rosea</name>
    <dbReference type="NCBI Taxonomy" id="64517"/>
    <lineage>
        <taxon>Eukaryota</taxon>
        <taxon>Fungi</taxon>
        <taxon>Fungi incertae sedis</taxon>
        <taxon>Chytridiomycota</taxon>
        <taxon>Chytridiomycota incertae sedis</taxon>
        <taxon>Chytridiomycetes</taxon>
        <taxon>Rhizophlyctidales</taxon>
        <taxon>Rhizophlyctidaceae</taxon>
        <taxon>Rhizophlyctis</taxon>
    </lineage>
</organism>
<evidence type="ECO:0000256" key="1">
    <source>
        <dbReference type="SAM" id="MobiDB-lite"/>
    </source>
</evidence>
<evidence type="ECO:0000313" key="3">
    <source>
        <dbReference type="Proteomes" id="UP001212841"/>
    </source>
</evidence>
<protein>
    <submittedName>
        <fullName evidence="2">Uncharacterized protein</fullName>
    </submittedName>
</protein>
<reference evidence="2" key="1">
    <citation type="submission" date="2020-05" db="EMBL/GenBank/DDBJ databases">
        <title>Phylogenomic resolution of chytrid fungi.</title>
        <authorList>
            <person name="Stajich J.E."/>
            <person name="Amses K."/>
            <person name="Simmons R."/>
            <person name="Seto K."/>
            <person name="Myers J."/>
            <person name="Bonds A."/>
            <person name="Quandt C.A."/>
            <person name="Barry K."/>
            <person name="Liu P."/>
            <person name="Grigoriev I."/>
            <person name="Longcore J.E."/>
            <person name="James T.Y."/>
        </authorList>
    </citation>
    <scope>NUCLEOTIDE SEQUENCE</scope>
    <source>
        <strain evidence="2">JEL0318</strain>
    </source>
</reference>
<comment type="caution">
    <text evidence="2">The sequence shown here is derived from an EMBL/GenBank/DDBJ whole genome shotgun (WGS) entry which is preliminary data.</text>
</comment>